<keyword evidence="7" id="KW-1185">Reference proteome</keyword>
<dbReference type="InterPro" id="IPR016039">
    <property type="entry name" value="Thiolase-like"/>
</dbReference>
<evidence type="ECO:0000256" key="4">
    <source>
        <dbReference type="SAM" id="Phobius"/>
    </source>
</evidence>
<protein>
    <submittedName>
        <fullName evidence="6">3-oxoacyl-[acyl-carrier-protein (ACP)] synthase III-like protein</fullName>
    </submittedName>
</protein>
<feature type="transmembrane region" description="Helical" evidence="4">
    <location>
        <begin position="129"/>
        <end position="148"/>
    </location>
</feature>
<accession>A0A562IGE6</accession>
<feature type="region of interest" description="Disordered" evidence="3">
    <location>
        <begin position="1"/>
        <end position="26"/>
    </location>
</feature>
<keyword evidence="2" id="KW-0012">Acyltransferase</keyword>
<evidence type="ECO:0000259" key="5">
    <source>
        <dbReference type="Pfam" id="PF08541"/>
    </source>
</evidence>
<sequence>MRKQPGGAGRHGRPHPLAGEAAYGRPADGCRVERRKGLMDVPLDGAPHAAIVGIGGYLPERVVTNREVCAGIDSTEEWIQRRSGIRLRRFAGPEETLAVMGHADLGNAAAASVPMALDRLVSRAPEVRGGLALLLGFGAGLLYAGQVVRLP</sequence>
<comment type="caution">
    <text evidence="6">The sequence shown here is derived from an EMBL/GenBank/DDBJ whole genome shotgun (WGS) entry which is preliminary data.</text>
</comment>
<keyword evidence="1" id="KW-0808">Transferase</keyword>
<dbReference type="GO" id="GO:0016746">
    <property type="term" value="F:acyltransferase activity"/>
    <property type="evidence" value="ECO:0007669"/>
    <property type="project" value="UniProtKB-KW"/>
</dbReference>
<name>A0A562IGE6_MICOL</name>
<evidence type="ECO:0000256" key="2">
    <source>
        <dbReference type="ARBA" id="ARBA00023315"/>
    </source>
</evidence>
<evidence type="ECO:0000256" key="3">
    <source>
        <dbReference type="SAM" id="MobiDB-lite"/>
    </source>
</evidence>
<feature type="domain" description="Beta-ketoacyl-[acyl-carrier-protein] synthase III C-terminal" evidence="5">
    <location>
        <begin position="93"/>
        <end position="149"/>
    </location>
</feature>
<evidence type="ECO:0000256" key="1">
    <source>
        <dbReference type="ARBA" id="ARBA00022679"/>
    </source>
</evidence>
<dbReference type="Proteomes" id="UP000319825">
    <property type="component" value="Unassembled WGS sequence"/>
</dbReference>
<evidence type="ECO:0000313" key="6">
    <source>
        <dbReference type="EMBL" id="TWH69898.1"/>
    </source>
</evidence>
<dbReference type="PANTHER" id="PTHR34069">
    <property type="entry name" value="3-OXOACYL-[ACYL-CARRIER-PROTEIN] SYNTHASE 3"/>
    <property type="match status" value="1"/>
</dbReference>
<proteinExistence type="predicted"/>
<dbReference type="AlphaFoldDB" id="A0A562IGE6"/>
<keyword evidence="4" id="KW-1133">Transmembrane helix</keyword>
<evidence type="ECO:0000313" key="7">
    <source>
        <dbReference type="Proteomes" id="UP000319825"/>
    </source>
</evidence>
<reference evidence="6 7" key="1">
    <citation type="submission" date="2019-07" db="EMBL/GenBank/DDBJ databases">
        <title>R&amp;d 2014.</title>
        <authorList>
            <person name="Klenk H.-P."/>
        </authorList>
    </citation>
    <scope>NUCLEOTIDE SEQUENCE [LARGE SCALE GENOMIC DNA]</scope>
    <source>
        <strain evidence="6 7">DSM 43868</strain>
    </source>
</reference>
<organism evidence="6 7">
    <name type="scientific">Micromonospora olivasterospora</name>
    <dbReference type="NCBI Taxonomy" id="1880"/>
    <lineage>
        <taxon>Bacteria</taxon>
        <taxon>Bacillati</taxon>
        <taxon>Actinomycetota</taxon>
        <taxon>Actinomycetes</taxon>
        <taxon>Micromonosporales</taxon>
        <taxon>Micromonosporaceae</taxon>
        <taxon>Micromonospora</taxon>
    </lineage>
</organism>
<dbReference type="PANTHER" id="PTHR34069:SF2">
    <property type="entry name" value="BETA-KETOACYL-[ACYL-CARRIER-PROTEIN] SYNTHASE III"/>
    <property type="match status" value="1"/>
</dbReference>
<gene>
    <name evidence="6" type="ORF">JD77_04915</name>
</gene>
<dbReference type="EMBL" id="VLKE01000001">
    <property type="protein sequence ID" value="TWH69898.1"/>
    <property type="molecule type" value="Genomic_DNA"/>
</dbReference>
<dbReference type="GO" id="GO:0044550">
    <property type="term" value="P:secondary metabolite biosynthetic process"/>
    <property type="evidence" value="ECO:0007669"/>
    <property type="project" value="TreeGrafter"/>
</dbReference>
<dbReference type="InterPro" id="IPR013747">
    <property type="entry name" value="ACP_syn_III_C"/>
</dbReference>
<dbReference type="Gene3D" id="3.40.47.10">
    <property type="match status" value="2"/>
</dbReference>
<dbReference type="SUPFAM" id="SSF53901">
    <property type="entry name" value="Thiolase-like"/>
    <property type="match status" value="1"/>
</dbReference>
<keyword evidence="4" id="KW-0812">Transmembrane</keyword>
<dbReference type="Pfam" id="PF08541">
    <property type="entry name" value="ACP_syn_III_C"/>
    <property type="match status" value="1"/>
</dbReference>
<keyword evidence="4" id="KW-0472">Membrane</keyword>